<evidence type="ECO:0000256" key="2">
    <source>
        <dbReference type="SAM" id="Phobius"/>
    </source>
</evidence>
<evidence type="ECO:0000313" key="4">
    <source>
        <dbReference type="Proteomes" id="UP000192610"/>
    </source>
</evidence>
<accession>A0A1V9EML8</accession>
<sequence length="278" mass="31480">MKQVKLIPTPADELDLSALFKPATSFLRQYGKLLLLVALAGLLAGFVRFMKTPNLYTSSLVLQPTILTEPEQMAVINNWCELIQKKERPILAKQFNMDLTLLRKVERVTAEELQKSFAPKNFTAFTVNVVVRDTAVLQPLQKGILYALENSEYIKEKLASRRKILGAMTQTVEQEIARLNKLHGIIETSLRQPGNTGNRVLLNVSDISAQIAELQEKKFNYEEELSFLSAVNVLQNFYTPLNPTFPVLLKQLAVGLFGGLFLGMCISFYLHYRRKMSI</sequence>
<feature type="transmembrane region" description="Helical" evidence="2">
    <location>
        <begin position="33"/>
        <end position="50"/>
    </location>
</feature>
<evidence type="ECO:0008006" key="5">
    <source>
        <dbReference type="Google" id="ProtNLM"/>
    </source>
</evidence>
<keyword evidence="2" id="KW-0812">Transmembrane</keyword>
<evidence type="ECO:0000313" key="3">
    <source>
        <dbReference type="EMBL" id="OQP47174.1"/>
    </source>
</evidence>
<comment type="caution">
    <text evidence="3">The sequence shown here is derived from an EMBL/GenBank/DDBJ whole genome shotgun (WGS) entry which is preliminary data.</text>
</comment>
<dbReference type="Proteomes" id="UP000192610">
    <property type="component" value="Unassembled WGS sequence"/>
</dbReference>
<gene>
    <name evidence="3" type="ORF">A4H97_06610</name>
</gene>
<reference evidence="4" key="1">
    <citation type="submission" date="2016-04" db="EMBL/GenBank/DDBJ databases">
        <authorList>
            <person name="Chen L."/>
            <person name="Zhuang W."/>
            <person name="Wang G."/>
        </authorList>
    </citation>
    <scope>NUCLEOTIDE SEQUENCE [LARGE SCALE GENOMIC DNA]</scope>
    <source>
        <strain evidence="4">17621</strain>
    </source>
</reference>
<keyword evidence="1" id="KW-0175">Coiled coil</keyword>
<keyword evidence="4" id="KW-1185">Reference proteome</keyword>
<dbReference type="STRING" id="354355.SAMN05660816_01348"/>
<protein>
    <recommendedName>
        <fullName evidence="5">Polysaccharide chain length determinant N-terminal domain-containing protein</fullName>
    </recommendedName>
</protein>
<feature type="transmembrane region" description="Helical" evidence="2">
    <location>
        <begin position="252"/>
        <end position="272"/>
    </location>
</feature>
<feature type="coiled-coil region" evidence="1">
    <location>
        <begin position="204"/>
        <end position="231"/>
    </location>
</feature>
<organism evidence="3 4">
    <name type="scientific">Niastella yeongjuensis</name>
    <dbReference type="NCBI Taxonomy" id="354355"/>
    <lineage>
        <taxon>Bacteria</taxon>
        <taxon>Pseudomonadati</taxon>
        <taxon>Bacteroidota</taxon>
        <taxon>Chitinophagia</taxon>
        <taxon>Chitinophagales</taxon>
        <taxon>Chitinophagaceae</taxon>
        <taxon>Niastella</taxon>
    </lineage>
</organism>
<dbReference type="AlphaFoldDB" id="A0A1V9EML8"/>
<keyword evidence="2" id="KW-0472">Membrane</keyword>
<keyword evidence="2" id="KW-1133">Transmembrane helix</keyword>
<name>A0A1V9EML8_9BACT</name>
<evidence type="ECO:0000256" key="1">
    <source>
        <dbReference type="SAM" id="Coils"/>
    </source>
</evidence>
<proteinExistence type="predicted"/>
<dbReference type="EMBL" id="LVXG01000023">
    <property type="protein sequence ID" value="OQP47174.1"/>
    <property type="molecule type" value="Genomic_DNA"/>
</dbReference>